<dbReference type="AlphaFoldDB" id="A0A076F3T4"/>
<name>A0A076F3T4_RHOOP</name>
<dbReference type="PANTHER" id="PTHR11496:SF102">
    <property type="entry name" value="ALCOHOL DEHYDROGENASE 4"/>
    <property type="match status" value="1"/>
</dbReference>
<sequence length="391" mass="41856">MPEIVKFEMPRVETVVQGVGAVREIGAELARRDLKRVFLVTGHSVGSSEAFAALASDLGDRVVGIFDQVKAHNPVELIVELITAAKSAQAEAFVAVGGGSPVDAAKLAAIGLCEGSESVEDLARNYLVFEYPNTIHQKPLTGTPMPVFAVPTTLSAAEWDGFAGSVDHTRDTKDLTVYLEATPQVVFLDPEFCAHTPRDLWATTGVRALDHAVETAYAKNAHPFTTALANGALTMLAENLPRSVKDPHDYDAALKCLEAAWMSIIGVHNVSLGLSHAIGHQLGAVGIPHGVTSCIMLPHVMRFLEPVTSAEQARMAQSLAQVQGDGEDLSAADRLERILDELGVPRRVSDFGVGRDKMDGVARATLGDIVVRESPRPVDETVVYGLLETVW</sequence>
<dbReference type="EMBL" id="CP008948">
    <property type="protein sequence ID" value="AII10449.1"/>
    <property type="molecule type" value="Genomic_DNA"/>
</dbReference>
<dbReference type="Gene3D" id="1.20.1090.10">
    <property type="entry name" value="Dehydroquinate synthase-like - alpha domain"/>
    <property type="match status" value="1"/>
</dbReference>
<evidence type="ECO:0000256" key="2">
    <source>
        <dbReference type="ARBA" id="ARBA00023002"/>
    </source>
</evidence>
<dbReference type="InterPro" id="IPR001670">
    <property type="entry name" value="ADH_Fe/GldA"/>
</dbReference>
<dbReference type="GO" id="GO:0046872">
    <property type="term" value="F:metal ion binding"/>
    <property type="evidence" value="ECO:0007669"/>
    <property type="project" value="InterPro"/>
</dbReference>
<dbReference type="SUPFAM" id="SSF56796">
    <property type="entry name" value="Dehydroquinate synthase-like"/>
    <property type="match status" value="1"/>
</dbReference>
<evidence type="ECO:0000256" key="1">
    <source>
        <dbReference type="ARBA" id="ARBA00007358"/>
    </source>
</evidence>
<proteinExistence type="inferred from homology"/>
<organism evidence="5 6">
    <name type="scientific">Rhodococcus opacus</name>
    <name type="common">Nocardia opaca</name>
    <dbReference type="NCBI Taxonomy" id="37919"/>
    <lineage>
        <taxon>Bacteria</taxon>
        <taxon>Bacillati</taxon>
        <taxon>Actinomycetota</taxon>
        <taxon>Actinomycetes</taxon>
        <taxon>Mycobacteriales</taxon>
        <taxon>Nocardiaceae</taxon>
        <taxon>Rhodococcus</taxon>
    </lineage>
</organism>
<comment type="similarity">
    <text evidence="1">Belongs to the iron-containing alcohol dehydrogenase family.</text>
</comment>
<reference evidence="5 6" key="1">
    <citation type="submission" date="2014-07" db="EMBL/GenBank/DDBJ databases">
        <title>Genome Sequence of Rhodococcus opacus Strain R7, a Biodegrader of Mono- and Polycyclic Aromatic Hydrocarbons.</title>
        <authorList>
            <person name="Di Gennaro P."/>
            <person name="Zampolli J."/>
            <person name="Presti I."/>
            <person name="Cappelletti M."/>
            <person name="D'Ursi P."/>
            <person name="Orro A."/>
            <person name="Mezzelani A."/>
            <person name="Milanesi L."/>
        </authorList>
    </citation>
    <scope>NUCLEOTIDE SEQUENCE [LARGE SCALE GENOMIC DNA]</scope>
    <source>
        <strain evidence="5 6">R7</strain>
        <plasmid evidence="5">pPDG1</plasmid>
    </source>
</reference>
<dbReference type="Pfam" id="PF00465">
    <property type="entry name" value="Fe-ADH"/>
    <property type="match status" value="1"/>
</dbReference>
<evidence type="ECO:0000313" key="6">
    <source>
        <dbReference type="Proteomes" id="UP000028488"/>
    </source>
</evidence>
<protein>
    <submittedName>
        <fullName evidence="5">Alcohol dehydrogenase</fullName>
    </submittedName>
</protein>
<evidence type="ECO:0000259" key="4">
    <source>
        <dbReference type="Pfam" id="PF25137"/>
    </source>
</evidence>
<evidence type="ECO:0000259" key="3">
    <source>
        <dbReference type="Pfam" id="PF00465"/>
    </source>
</evidence>
<dbReference type="InterPro" id="IPR056798">
    <property type="entry name" value="ADH_Fe_C"/>
</dbReference>
<dbReference type="CDD" id="cd08192">
    <property type="entry name" value="MAR-like"/>
    <property type="match status" value="1"/>
</dbReference>
<dbReference type="Pfam" id="PF25137">
    <property type="entry name" value="ADH_Fe_C"/>
    <property type="match status" value="1"/>
</dbReference>
<dbReference type="PANTHER" id="PTHR11496">
    <property type="entry name" value="ALCOHOL DEHYDROGENASE"/>
    <property type="match status" value="1"/>
</dbReference>
<gene>
    <name evidence="5" type="ORF">EP51_39870</name>
</gene>
<evidence type="ECO:0000313" key="5">
    <source>
        <dbReference type="EMBL" id="AII10449.1"/>
    </source>
</evidence>
<dbReference type="Gene3D" id="3.40.50.1970">
    <property type="match status" value="1"/>
</dbReference>
<geneLocation type="plasmid" evidence="5 6">
    <name>pPDG1</name>
</geneLocation>
<feature type="domain" description="Alcohol dehydrogenase iron-type/glycerol dehydrogenase GldA" evidence="3">
    <location>
        <begin position="14"/>
        <end position="190"/>
    </location>
</feature>
<keyword evidence="2" id="KW-0560">Oxidoreductase</keyword>
<dbReference type="Proteomes" id="UP000028488">
    <property type="component" value="Plasmid pPDG1"/>
</dbReference>
<dbReference type="GO" id="GO:0004022">
    <property type="term" value="F:alcohol dehydrogenase (NAD+) activity"/>
    <property type="evidence" value="ECO:0007669"/>
    <property type="project" value="TreeGrafter"/>
</dbReference>
<accession>A0A076F3T4</accession>
<feature type="domain" description="Fe-containing alcohol dehydrogenase-like C-terminal" evidence="4">
    <location>
        <begin position="202"/>
        <end position="389"/>
    </location>
</feature>
<keyword evidence="5" id="KW-0614">Plasmid</keyword>
<dbReference type="InterPro" id="IPR039697">
    <property type="entry name" value="Alcohol_dehydrogenase_Fe"/>
</dbReference>